<proteinExistence type="predicted"/>
<accession>A0A494YUU1</accession>
<keyword evidence="2" id="KW-0255">Endonuclease</keyword>
<dbReference type="Gene3D" id="1.10.10.60">
    <property type="entry name" value="Homeodomain-like"/>
    <property type="match status" value="1"/>
</dbReference>
<dbReference type="SUPFAM" id="SSF55608">
    <property type="entry name" value="Homing endonucleases"/>
    <property type="match status" value="2"/>
</dbReference>
<dbReference type="RefSeq" id="WP_121133036.1">
    <property type="nucleotide sequence ID" value="NZ_JBHUFK010000015.1"/>
</dbReference>
<reference evidence="2 3" key="1">
    <citation type="journal article" date="2015" name="Antonie Van Leeuwenhoek">
        <title>Oceanobacillus bengalensis sp. nov., a bacterium isolated from seawater of the Bay of Bengal.</title>
        <authorList>
            <person name="Yongchang O."/>
            <person name="Xiang W."/>
            <person name="Wang G."/>
        </authorList>
    </citation>
    <scope>NUCLEOTIDE SEQUENCE [LARGE SCALE GENOMIC DNA]</scope>
    <source>
        <strain evidence="2 3">MCCC 1K00260</strain>
    </source>
</reference>
<dbReference type="GO" id="GO:0016539">
    <property type="term" value="P:intein-mediated protein splicing"/>
    <property type="evidence" value="ECO:0007669"/>
    <property type="project" value="InterPro"/>
</dbReference>
<dbReference type="InterPro" id="IPR004860">
    <property type="entry name" value="LAGLIDADG_dom"/>
</dbReference>
<dbReference type="InterPro" id="IPR006142">
    <property type="entry name" value="INTEIN"/>
</dbReference>
<keyword evidence="2" id="KW-0540">Nuclease</keyword>
<dbReference type="AlphaFoldDB" id="A0A494YUU1"/>
<protein>
    <submittedName>
        <fullName evidence="2">Endonuclease</fullName>
    </submittedName>
</protein>
<dbReference type="Gene3D" id="3.10.28.10">
    <property type="entry name" value="Homing endonucleases"/>
    <property type="match status" value="1"/>
</dbReference>
<organism evidence="2 3">
    <name type="scientific">Oceanobacillus bengalensis</name>
    <dbReference type="NCBI Taxonomy" id="1435466"/>
    <lineage>
        <taxon>Bacteria</taxon>
        <taxon>Bacillati</taxon>
        <taxon>Bacillota</taxon>
        <taxon>Bacilli</taxon>
        <taxon>Bacillales</taxon>
        <taxon>Bacillaceae</taxon>
        <taxon>Oceanobacillus</taxon>
    </lineage>
</organism>
<feature type="domain" description="DOD-type homing endonuclease" evidence="1">
    <location>
        <begin position="74"/>
        <end position="197"/>
    </location>
</feature>
<gene>
    <name evidence="2" type="ORF">D8M05_14515</name>
</gene>
<evidence type="ECO:0000313" key="2">
    <source>
        <dbReference type="EMBL" id="RKQ13899.1"/>
    </source>
</evidence>
<dbReference type="InterPro" id="IPR027434">
    <property type="entry name" value="Homing_endonucl"/>
</dbReference>
<dbReference type="Proteomes" id="UP000281813">
    <property type="component" value="Unassembled WGS sequence"/>
</dbReference>
<keyword evidence="2" id="KW-0378">Hydrolase</keyword>
<dbReference type="PRINTS" id="PR00379">
    <property type="entry name" value="INTEIN"/>
</dbReference>
<dbReference type="InterPro" id="IPR004042">
    <property type="entry name" value="Intein_endonuc_central"/>
</dbReference>
<sequence length="276" mass="32531">MALKRTLSVEQIIQMYREGESTTVIAERANVSARYIRLILNENNVEMRPRGSWKRKYRLNEHYFKEWSDNMAYILGFFIADGTITRDLQTVSISQKEKYILEDIRNEIGSNQPLYFNDKTGVYILTLNSKILKSDLINLHGIQPNKSKDVQFPYVPEQYLNDFIRGYFDGDGCVKYEKYFVSFVGGSKPFMIKLREIIEKQNFATNFTDHETHFRVYVSGRKTIKQFSDWMYKHKGLYLHRKYAEFQKETLPIKELNDSIKTHKNALAKRRSNGGV</sequence>
<dbReference type="GO" id="GO:0004519">
    <property type="term" value="F:endonuclease activity"/>
    <property type="evidence" value="ECO:0007669"/>
    <property type="project" value="UniProtKB-KW"/>
</dbReference>
<dbReference type="OrthoDB" id="961985at2"/>
<dbReference type="PROSITE" id="PS50819">
    <property type="entry name" value="INTEIN_ENDONUCLEASE"/>
    <property type="match status" value="1"/>
</dbReference>
<dbReference type="Pfam" id="PF14528">
    <property type="entry name" value="LAGLIDADG_3"/>
    <property type="match status" value="2"/>
</dbReference>
<dbReference type="EMBL" id="RBZO01000025">
    <property type="protein sequence ID" value="RKQ13899.1"/>
    <property type="molecule type" value="Genomic_DNA"/>
</dbReference>
<comment type="caution">
    <text evidence="2">The sequence shown here is derived from an EMBL/GenBank/DDBJ whole genome shotgun (WGS) entry which is preliminary data.</text>
</comment>
<evidence type="ECO:0000259" key="1">
    <source>
        <dbReference type="PROSITE" id="PS50819"/>
    </source>
</evidence>
<keyword evidence="3" id="KW-1185">Reference proteome</keyword>
<evidence type="ECO:0000313" key="3">
    <source>
        <dbReference type="Proteomes" id="UP000281813"/>
    </source>
</evidence>
<name>A0A494YUU1_9BACI</name>